<comment type="cofactor">
    <cofactor evidence="1">
        <name>Mg(2+)</name>
        <dbReference type="ChEBI" id="CHEBI:18420"/>
    </cofactor>
</comment>
<dbReference type="SMART" id="SM00990">
    <property type="entry name" value="VRR_NUC"/>
    <property type="match status" value="1"/>
</dbReference>
<dbReference type="InterPro" id="IPR011856">
    <property type="entry name" value="tRNA_endonuc-like_dom_sf"/>
</dbReference>
<dbReference type="HOGENOM" id="CLU_161041_0_0_9"/>
<dbReference type="AlphaFoldDB" id="A0A0H3BYK3"/>
<evidence type="ECO:0000256" key="1">
    <source>
        <dbReference type="ARBA" id="ARBA00001946"/>
    </source>
</evidence>
<feature type="domain" description="VRR-NUC" evidence="4">
    <location>
        <begin position="8"/>
        <end position="84"/>
    </location>
</feature>
<keyword evidence="2" id="KW-0540">Nuclease</keyword>
<name>A0A0H3BYK3_STRPZ</name>
<reference evidence="5 6" key="1">
    <citation type="journal article" date="2008" name="J. Bacteriol.">
        <title>Genome sequence of a nephritogenic and highly transformable M49 strain of Streptococcus pyogenes.</title>
        <authorList>
            <person name="McShan W.M."/>
            <person name="Ferretti J.J."/>
            <person name="Karasawa T."/>
            <person name="Suvorov A.N."/>
            <person name="Lin S."/>
            <person name="Qin B."/>
            <person name="Jia H."/>
            <person name="Kenton S."/>
            <person name="Najar F."/>
            <person name="Wu H."/>
            <person name="Scott J."/>
            <person name="Roe B.A."/>
            <person name="Savic D.J."/>
        </authorList>
    </citation>
    <scope>NUCLEOTIDE SEQUENCE [LARGE SCALE GENOMIC DNA]</scope>
    <source>
        <strain evidence="5 6">NZ131</strain>
    </source>
</reference>
<accession>A0A0H3BYK3</accession>
<evidence type="ECO:0000313" key="5">
    <source>
        <dbReference type="EMBL" id="ACI61077.1"/>
    </source>
</evidence>
<evidence type="ECO:0000256" key="3">
    <source>
        <dbReference type="ARBA" id="ARBA00022801"/>
    </source>
</evidence>
<dbReference type="Gene3D" id="3.40.1350.10">
    <property type="match status" value="1"/>
</dbReference>
<evidence type="ECO:0000259" key="4">
    <source>
        <dbReference type="SMART" id="SM00990"/>
    </source>
</evidence>
<dbReference type="GO" id="GO:0016788">
    <property type="term" value="F:hydrolase activity, acting on ester bonds"/>
    <property type="evidence" value="ECO:0007669"/>
    <property type="project" value="InterPro"/>
</dbReference>
<sequence length="97" mass="10876">MTKGGKTRTEKDIENYLKKKTKGLCLKFASPGTIGVPDRIVVMNTGTFFVEVKAPGKKPRPSQVAMHKKIKKAGQHVWVVDSYESVDIALKEMENWV</sequence>
<protein>
    <recommendedName>
        <fullName evidence="4">VRR-NUC domain-containing protein</fullName>
    </recommendedName>
</protein>
<dbReference type="KEGG" id="soz:Spy49_0764"/>
<dbReference type="Proteomes" id="UP000001039">
    <property type="component" value="Chromosome"/>
</dbReference>
<evidence type="ECO:0000313" key="6">
    <source>
        <dbReference type="Proteomes" id="UP000001039"/>
    </source>
</evidence>
<dbReference type="InterPro" id="IPR014883">
    <property type="entry name" value="VRR_NUC"/>
</dbReference>
<organism evidence="5 6">
    <name type="scientific">Streptococcus pyogenes serotype M49 (strain NZ131)</name>
    <dbReference type="NCBI Taxonomy" id="471876"/>
    <lineage>
        <taxon>Bacteria</taxon>
        <taxon>Bacillati</taxon>
        <taxon>Bacillota</taxon>
        <taxon>Bacilli</taxon>
        <taxon>Lactobacillales</taxon>
        <taxon>Streptococcaceae</taxon>
        <taxon>Streptococcus</taxon>
    </lineage>
</organism>
<dbReference type="GO" id="GO:0004518">
    <property type="term" value="F:nuclease activity"/>
    <property type="evidence" value="ECO:0007669"/>
    <property type="project" value="UniProtKB-KW"/>
</dbReference>
<proteinExistence type="predicted"/>
<dbReference type="GO" id="GO:0003676">
    <property type="term" value="F:nucleic acid binding"/>
    <property type="evidence" value="ECO:0007669"/>
    <property type="project" value="InterPro"/>
</dbReference>
<keyword evidence="3" id="KW-0378">Hydrolase</keyword>
<gene>
    <name evidence="5" type="ordered locus">Spy49_0764</name>
</gene>
<dbReference type="EMBL" id="CP000829">
    <property type="protein sequence ID" value="ACI61077.1"/>
    <property type="molecule type" value="Genomic_DNA"/>
</dbReference>
<evidence type="ECO:0000256" key="2">
    <source>
        <dbReference type="ARBA" id="ARBA00022722"/>
    </source>
</evidence>